<sequence length="182" mass="20568">MLVSKAARRYATALLQLAQEQDAVERTLEDVEFIQNTIKDSRDLQLFLKSPVIKPDQKVKALEAIFEGEVSEMVHKFILLITRKNRQNILAEIVEAFIEKYNEFAGIISAKVFVAYKLDDKELNSVQKKLESVTGKKVNLTVEVQPELKGGMAVKINDTVMDGTVKHKLDQLENTFLSTATE</sequence>
<dbReference type="SUPFAM" id="SSF47928">
    <property type="entry name" value="N-terminal domain of the delta subunit of the F1F0-ATP synthase"/>
    <property type="match status" value="1"/>
</dbReference>
<keyword evidence="2 7" id="KW-0813">Transport</keyword>
<dbReference type="RefSeq" id="WP_142452563.1">
    <property type="nucleotide sequence ID" value="NZ_FXTP01000001.1"/>
</dbReference>
<organism evidence="8 9">
    <name type="scientific">Gracilimonas mengyeensis</name>
    <dbReference type="NCBI Taxonomy" id="1302730"/>
    <lineage>
        <taxon>Bacteria</taxon>
        <taxon>Pseudomonadati</taxon>
        <taxon>Balneolota</taxon>
        <taxon>Balneolia</taxon>
        <taxon>Balneolales</taxon>
        <taxon>Balneolaceae</taxon>
        <taxon>Gracilimonas</taxon>
    </lineage>
</organism>
<keyword evidence="3 7" id="KW-0375">Hydrogen ion transport</keyword>
<keyword evidence="7" id="KW-0139">CF(1)</keyword>
<name>A0A521ABL3_9BACT</name>
<comment type="similarity">
    <text evidence="7">Belongs to the ATPase delta chain family.</text>
</comment>
<dbReference type="InterPro" id="IPR000711">
    <property type="entry name" value="ATPase_OSCP/dsu"/>
</dbReference>
<evidence type="ECO:0000256" key="2">
    <source>
        <dbReference type="ARBA" id="ARBA00022448"/>
    </source>
</evidence>
<keyword evidence="9" id="KW-1185">Reference proteome</keyword>
<keyword evidence="5 7" id="KW-0472">Membrane</keyword>
<evidence type="ECO:0000256" key="4">
    <source>
        <dbReference type="ARBA" id="ARBA00023065"/>
    </source>
</evidence>
<evidence type="ECO:0000256" key="5">
    <source>
        <dbReference type="ARBA" id="ARBA00023136"/>
    </source>
</evidence>
<keyword evidence="7" id="KW-1003">Cell membrane</keyword>
<comment type="function">
    <text evidence="7">This protein is part of the stalk that links CF(0) to CF(1). It either transmits conformational changes from CF(0) to CF(1) or is implicated in proton conduction.</text>
</comment>
<gene>
    <name evidence="7" type="primary">atpH</name>
    <name evidence="8" type="ORF">SAMN06265219_10125</name>
</gene>
<dbReference type="Proteomes" id="UP000317557">
    <property type="component" value="Unassembled WGS sequence"/>
</dbReference>
<keyword evidence="4 7" id="KW-0406">Ion transport</keyword>
<accession>A0A521ABL3</accession>
<dbReference type="OrthoDB" id="9802471at2"/>
<dbReference type="AlphaFoldDB" id="A0A521ABL3"/>
<comment type="subcellular location">
    <subcellularLocation>
        <location evidence="7">Cell membrane</location>
        <topology evidence="7">Peripheral membrane protein</topology>
    </subcellularLocation>
    <subcellularLocation>
        <location evidence="1">Membrane</location>
    </subcellularLocation>
</comment>
<dbReference type="Pfam" id="PF00213">
    <property type="entry name" value="OSCP"/>
    <property type="match status" value="1"/>
</dbReference>
<dbReference type="GO" id="GO:0045259">
    <property type="term" value="C:proton-transporting ATP synthase complex"/>
    <property type="evidence" value="ECO:0007669"/>
    <property type="project" value="UniProtKB-KW"/>
</dbReference>
<dbReference type="NCBIfam" id="TIGR01145">
    <property type="entry name" value="ATP_synt_delta"/>
    <property type="match status" value="1"/>
</dbReference>
<evidence type="ECO:0000256" key="1">
    <source>
        <dbReference type="ARBA" id="ARBA00004370"/>
    </source>
</evidence>
<evidence type="ECO:0000256" key="6">
    <source>
        <dbReference type="ARBA" id="ARBA00023310"/>
    </source>
</evidence>
<dbReference type="HAMAP" id="MF_01416">
    <property type="entry name" value="ATP_synth_delta_bact"/>
    <property type="match status" value="1"/>
</dbReference>
<evidence type="ECO:0000313" key="9">
    <source>
        <dbReference type="Proteomes" id="UP000317557"/>
    </source>
</evidence>
<reference evidence="8 9" key="1">
    <citation type="submission" date="2017-05" db="EMBL/GenBank/DDBJ databases">
        <authorList>
            <person name="Varghese N."/>
            <person name="Submissions S."/>
        </authorList>
    </citation>
    <scope>NUCLEOTIDE SEQUENCE [LARGE SCALE GENOMIC DNA]</scope>
    <source>
        <strain evidence="8 9">DSM 21985</strain>
    </source>
</reference>
<evidence type="ECO:0000313" key="8">
    <source>
        <dbReference type="EMBL" id="SMO32168.1"/>
    </source>
</evidence>
<dbReference type="PANTHER" id="PTHR11910">
    <property type="entry name" value="ATP SYNTHASE DELTA CHAIN"/>
    <property type="match status" value="1"/>
</dbReference>
<dbReference type="GO" id="GO:0005886">
    <property type="term" value="C:plasma membrane"/>
    <property type="evidence" value="ECO:0007669"/>
    <property type="project" value="UniProtKB-SubCell"/>
</dbReference>
<evidence type="ECO:0000256" key="3">
    <source>
        <dbReference type="ARBA" id="ARBA00022781"/>
    </source>
</evidence>
<comment type="function">
    <text evidence="7">F(1)F(0) ATP synthase produces ATP from ADP in the presence of a proton or sodium gradient. F-type ATPases consist of two structural domains, F(1) containing the extramembraneous catalytic core and F(0) containing the membrane proton channel, linked together by a central stalk and a peripheral stalk. During catalysis, ATP synthesis in the catalytic domain of F(1) is coupled via a rotary mechanism of the central stalk subunits to proton translocation.</text>
</comment>
<protein>
    <recommendedName>
        <fullName evidence="7">ATP synthase subunit delta</fullName>
    </recommendedName>
    <alternativeName>
        <fullName evidence="7">ATP synthase F(1) sector subunit delta</fullName>
    </alternativeName>
    <alternativeName>
        <fullName evidence="7">F-type ATPase subunit delta</fullName>
        <shortName evidence="7">F-ATPase subunit delta</shortName>
    </alternativeName>
</protein>
<dbReference type="Gene3D" id="1.10.520.20">
    <property type="entry name" value="N-terminal domain of the delta subunit of the F1F0-ATP synthase"/>
    <property type="match status" value="1"/>
</dbReference>
<proteinExistence type="inferred from homology"/>
<dbReference type="EMBL" id="FXTP01000001">
    <property type="protein sequence ID" value="SMO32168.1"/>
    <property type="molecule type" value="Genomic_DNA"/>
</dbReference>
<dbReference type="PRINTS" id="PR00125">
    <property type="entry name" value="ATPASEDELTA"/>
</dbReference>
<dbReference type="InterPro" id="IPR020781">
    <property type="entry name" value="ATPase_OSCP/d_CS"/>
</dbReference>
<evidence type="ECO:0000256" key="7">
    <source>
        <dbReference type="HAMAP-Rule" id="MF_01416"/>
    </source>
</evidence>
<dbReference type="PROSITE" id="PS00389">
    <property type="entry name" value="ATPASE_DELTA"/>
    <property type="match status" value="1"/>
</dbReference>
<keyword evidence="6 7" id="KW-0066">ATP synthesis</keyword>
<dbReference type="InterPro" id="IPR026015">
    <property type="entry name" value="ATP_synth_OSCP/delta_N_sf"/>
</dbReference>
<dbReference type="GO" id="GO:0046933">
    <property type="term" value="F:proton-transporting ATP synthase activity, rotational mechanism"/>
    <property type="evidence" value="ECO:0007669"/>
    <property type="project" value="UniProtKB-UniRule"/>
</dbReference>